<keyword evidence="2" id="KW-1185">Reference proteome</keyword>
<dbReference type="Proteomes" id="UP001595792">
    <property type="component" value="Unassembled WGS sequence"/>
</dbReference>
<gene>
    <name evidence="1" type="ORF">ACFOUY_14800</name>
</gene>
<evidence type="ECO:0000313" key="2">
    <source>
        <dbReference type="Proteomes" id="UP001595792"/>
    </source>
</evidence>
<dbReference type="InterPro" id="IPR050583">
    <property type="entry name" value="Mycobacterial_A85_antigen"/>
</dbReference>
<reference evidence="2" key="1">
    <citation type="journal article" date="2019" name="Int. J. Syst. Evol. Microbiol.">
        <title>The Global Catalogue of Microorganisms (GCM) 10K type strain sequencing project: providing services to taxonomists for standard genome sequencing and annotation.</title>
        <authorList>
            <consortium name="The Broad Institute Genomics Platform"/>
            <consortium name="The Broad Institute Genome Sequencing Center for Infectious Disease"/>
            <person name="Wu L."/>
            <person name="Ma J."/>
        </authorList>
    </citation>
    <scope>NUCLEOTIDE SEQUENCE [LARGE SCALE GENOMIC DNA]</scope>
    <source>
        <strain evidence="2">CCM 8689</strain>
    </source>
</reference>
<organism evidence="1 2">
    <name type="scientific">Pedobacter jamesrossensis</name>
    <dbReference type="NCBI Taxonomy" id="1908238"/>
    <lineage>
        <taxon>Bacteria</taxon>
        <taxon>Pseudomonadati</taxon>
        <taxon>Bacteroidota</taxon>
        <taxon>Sphingobacteriia</taxon>
        <taxon>Sphingobacteriales</taxon>
        <taxon>Sphingobacteriaceae</taxon>
        <taxon>Pedobacter</taxon>
    </lineage>
</organism>
<dbReference type="EMBL" id="JBHSBY010000131">
    <property type="protein sequence ID" value="MFC4197972.1"/>
    <property type="molecule type" value="Genomic_DNA"/>
</dbReference>
<dbReference type="PANTHER" id="PTHR48098">
    <property type="entry name" value="ENTEROCHELIN ESTERASE-RELATED"/>
    <property type="match status" value="1"/>
</dbReference>
<name>A0ABV8NP19_9SPHI</name>
<sequence length="242" mass="28279">MKREYHKWFSNSLQRDMELLIFGHGGRAVLFFPTRMARFYDYENWGIIDALKSGIENGTFQIFCVDSVDGESFYNDDVFPTVRIERHLQYEKYILEEVIPLIYLKNDSNYIETAGCSMGAYHAINLAMKYPKIFKKAVGISGRYDLTDAPGNFKDLLNGFHNEKVYYNMPAQYIANLNDSEQLDAVRQMHIILAVGETDPFLSNNQYLSSLLWQKGIGNEFHTWESDAHKPYFWRKMVPLYI</sequence>
<accession>A0ABV8NP19</accession>
<evidence type="ECO:0000313" key="1">
    <source>
        <dbReference type="EMBL" id="MFC4197972.1"/>
    </source>
</evidence>
<dbReference type="Gene3D" id="3.40.50.1820">
    <property type="entry name" value="alpha/beta hydrolase"/>
    <property type="match status" value="1"/>
</dbReference>
<comment type="caution">
    <text evidence="1">The sequence shown here is derived from an EMBL/GenBank/DDBJ whole genome shotgun (WGS) entry which is preliminary data.</text>
</comment>
<dbReference type="SUPFAM" id="SSF53474">
    <property type="entry name" value="alpha/beta-Hydrolases"/>
    <property type="match status" value="1"/>
</dbReference>
<proteinExistence type="predicted"/>
<dbReference type="InterPro" id="IPR000801">
    <property type="entry name" value="Esterase-like"/>
</dbReference>
<dbReference type="InterPro" id="IPR029058">
    <property type="entry name" value="AB_hydrolase_fold"/>
</dbReference>
<dbReference type="RefSeq" id="WP_378961670.1">
    <property type="nucleotide sequence ID" value="NZ_JBHRXC010000001.1"/>
</dbReference>
<dbReference type="Pfam" id="PF00756">
    <property type="entry name" value="Esterase"/>
    <property type="match status" value="1"/>
</dbReference>
<dbReference type="PANTHER" id="PTHR48098:SF3">
    <property type="entry name" value="IRON(III) ENTEROBACTIN ESTERASE"/>
    <property type="match status" value="1"/>
</dbReference>
<protein>
    <submittedName>
        <fullName evidence="1">Esterase family protein</fullName>
    </submittedName>
</protein>